<dbReference type="KEGG" id="wsu:WS0192"/>
<dbReference type="InterPro" id="IPR003439">
    <property type="entry name" value="ABC_transporter-like_ATP-bd"/>
</dbReference>
<dbReference type="SMART" id="SM00382">
    <property type="entry name" value="AAA"/>
    <property type="match status" value="1"/>
</dbReference>
<evidence type="ECO:0000259" key="3">
    <source>
        <dbReference type="PROSITE" id="PS50893"/>
    </source>
</evidence>
<evidence type="ECO:0000256" key="2">
    <source>
        <dbReference type="ARBA" id="ARBA00022840"/>
    </source>
</evidence>
<reference evidence="4 5" key="1">
    <citation type="journal article" date="2003" name="Proc. Natl. Acad. Sci. U.S.A.">
        <title>Complete genome sequence and analysis of Wolinella succinogenes.</title>
        <authorList>
            <person name="Baar C."/>
            <person name="Eppinger M."/>
            <person name="Raddatz G."/>
            <person name="Simon JM."/>
            <person name="Lanz C."/>
            <person name="Klimmek O."/>
            <person name="Nandakumar R."/>
            <person name="Gross R."/>
            <person name="Rosinus A."/>
            <person name="Keller H."/>
            <person name="Jagtap P."/>
            <person name="Linke B."/>
            <person name="Meyer F."/>
            <person name="Lederer H."/>
            <person name="Schuster S.C."/>
        </authorList>
    </citation>
    <scope>NUCLEOTIDE SEQUENCE [LARGE SCALE GENOMIC DNA]</scope>
    <source>
        <strain evidence="5">ATCC 29543 / DSM 1740 / CCUG 13145 / JCM 31913 / LMG 7466 / NCTC 11488 / FDC 602W</strain>
    </source>
</reference>
<proteinExistence type="predicted"/>
<dbReference type="PROSITE" id="PS00211">
    <property type="entry name" value="ABC_TRANSPORTER_1"/>
    <property type="match status" value="1"/>
</dbReference>
<evidence type="ECO:0000313" key="5">
    <source>
        <dbReference type="Proteomes" id="UP000000422"/>
    </source>
</evidence>
<dbReference type="HOGENOM" id="CLU_000604_1_22_7"/>
<dbReference type="RefSeq" id="WP_011138153.1">
    <property type="nucleotide sequence ID" value="NC_005090.1"/>
</dbReference>
<evidence type="ECO:0000313" key="4">
    <source>
        <dbReference type="EMBL" id="CAE09353.1"/>
    </source>
</evidence>
<keyword evidence="5" id="KW-1185">Reference proteome</keyword>
<gene>
    <name evidence="4" type="ordered locus">WS0192</name>
</gene>
<dbReference type="GO" id="GO:0005524">
    <property type="term" value="F:ATP binding"/>
    <property type="evidence" value="ECO:0007669"/>
    <property type="project" value="UniProtKB-KW"/>
</dbReference>
<sequence length="215" mass="23758">MPLLSASSLGHAFEHELFGEVSLEADSGECVSIMGVSGSGKSTLLHTLSTLLKPLAGEVKLFDQSIYQLPTAQLLELRREKLGIIFQSHYLFRGFSGIENLQVASILSKQPLDYELLEAFGIAQVVEQSVGELSGGQQQRLSIARVLTKKPQIIFADEPTGNLDQETASSVMEALFDYVKSQKALLLFATHDASLAKRCDRIYRLDNKRLLPWSF</sequence>
<dbReference type="EMBL" id="BX571657">
    <property type="protein sequence ID" value="CAE09353.1"/>
    <property type="molecule type" value="Genomic_DNA"/>
</dbReference>
<dbReference type="PANTHER" id="PTHR42798:SF2">
    <property type="entry name" value="ABC TRANSPORTER ATP-BINDING PROTEIN MG467-RELATED"/>
    <property type="match status" value="1"/>
</dbReference>
<dbReference type="PROSITE" id="PS50893">
    <property type="entry name" value="ABC_TRANSPORTER_2"/>
    <property type="match status" value="1"/>
</dbReference>
<dbReference type="InterPro" id="IPR017871">
    <property type="entry name" value="ABC_transporter-like_CS"/>
</dbReference>
<dbReference type="Pfam" id="PF00005">
    <property type="entry name" value="ABC_tran"/>
    <property type="match status" value="1"/>
</dbReference>
<dbReference type="eggNOG" id="COG1136">
    <property type="taxonomic scope" value="Bacteria"/>
</dbReference>
<dbReference type="InterPro" id="IPR003593">
    <property type="entry name" value="AAA+_ATPase"/>
</dbReference>
<evidence type="ECO:0000256" key="1">
    <source>
        <dbReference type="ARBA" id="ARBA00022741"/>
    </source>
</evidence>
<keyword evidence="2 4" id="KW-0067">ATP-binding</keyword>
<dbReference type="SUPFAM" id="SSF52540">
    <property type="entry name" value="P-loop containing nucleoside triphosphate hydrolases"/>
    <property type="match status" value="1"/>
</dbReference>
<dbReference type="Gene3D" id="3.40.50.300">
    <property type="entry name" value="P-loop containing nucleotide triphosphate hydrolases"/>
    <property type="match status" value="1"/>
</dbReference>
<dbReference type="Proteomes" id="UP000000422">
    <property type="component" value="Chromosome"/>
</dbReference>
<dbReference type="GO" id="GO:0016887">
    <property type="term" value="F:ATP hydrolysis activity"/>
    <property type="evidence" value="ECO:0007669"/>
    <property type="project" value="InterPro"/>
</dbReference>
<organism evidence="5">
    <name type="scientific">Wolinella succinogenes (strain ATCC 29543 / DSM 1740 / CCUG 13145 / JCM 31913 / LMG 7466 / NCTC 11488 / FDC 602W)</name>
    <name type="common">Vibrio succinogenes</name>
    <dbReference type="NCBI Taxonomy" id="273121"/>
    <lineage>
        <taxon>Bacteria</taxon>
        <taxon>Pseudomonadati</taxon>
        <taxon>Campylobacterota</taxon>
        <taxon>Epsilonproteobacteria</taxon>
        <taxon>Campylobacterales</taxon>
        <taxon>Helicobacteraceae</taxon>
        <taxon>Wolinella</taxon>
    </lineage>
</organism>
<dbReference type="PANTHER" id="PTHR42798">
    <property type="entry name" value="LIPOPROTEIN-RELEASING SYSTEM ATP-BINDING PROTEIN LOLD"/>
    <property type="match status" value="1"/>
</dbReference>
<name>Q7MAK2_WOLSU</name>
<keyword evidence="1" id="KW-0547">Nucleotide-binding</keyword>
<dbReference type="InterPro" id="IPR027417">
    <property type="entry name" value="P-loop_NTPase"/>
</dbReference>
<feature type="domain" description="ABC transporter" evidence="3">
    <location>
        <begin position="1"/>
        <end position="215"/>
    </location>
</feature>
<protein>
    <submittedName>
        <fullName evidence="4">ABC TRANSPORTER, ATP-BINDING PROTEIN</fullName>
    </submittedName>
</protein>
<dbReference type="STRING" id="273121.WS0192"/>
<dbReference type="AlphaFoldDB" id="Q7MAK2"/>
<accession>Q7MAK2</accession>